<keyword evidence="3" id="KW-1185">Reference proteome</keyword>
<evidence type="ECO:0000313" key="3">
    <source>
        <dbReference type="Proteomes" id="UP000265520"/>
    </source>
</evidence>
<reference evidence="2 3" key="1">
    <citation type="journal article" date="2018" name="Front. Plant Sci.">
        <title>Red Clover (Trifolium pratense) and Zigzag Clover (T. medium) - A Picture of Genomic Similarities and Differences.</title>
        <authorList>
            <person name="Dluhosova J."/>
            <person name="Istvanek J."/>
            <person name="Nedelnik J."/>
            <person name="Repkova J."/>
        </authorList>
    </citation>
    <scope>NUCLEOTIDE SEQUENCE [LARGE SCALE GENOMIC DNA]</scope>
    <source>
        <strain evidence="3">cv. 10/8</strain>
        <tissue evidence="2">Leaf</tissue>
    </source>
</reference>
<name>A0A392PGX7_9FABA</name>
<sequence>MLTKAMKRTDVGERKMEASVNHSTSEIRTTMGLRIPEGERLEELQQPVQKVILQKNQETVREGNVQQPLQMKMSDD</sequence>
<evidence type="ECO:0000313" key="2">
    <source>
        <dbReference type="EMBL" id="MCI11032.1"/>
    </source>
</evidence>
<dbReference type="AlphaFoldDB" id="A0A392PGX7"/>
<comment type="caution">
    <text evidence="2">The sequence shown here is derived from an EMBL/GenBank/DDBJ whole genome shotgun (WGS) entry which is preliminary data.</text>
</comment>
<evidence type="ECO:0000256" key="1">
    <source>
        <dbReference type="SAM" id="MobiDB-lite"/>
    </source>
</evidence>
<feature type="region of interest" description="Disordered" evidence="1">
    <location>
        <begin position="1"/>
        <end position="29"/>
    </location>
</feature>
<proteinExistence type="predicted"/>
<dbReference type="Proteomes" id="UP000265520">
    <property type="component" value="Unassembled WGS sequence"/>
</dbReference>
<protein>
    <submittedName>
        <fullName evidence="2">Uncharacterized protein</fullName>
    </submittedName>
</protein>
<organism evidence="2 3">
    <name type="scientific">Trifolium medium</name>
    <dbReference type="NCBI Taxonomy" id="97028"/>
    <lineage>
        <taxon>Eukaryota</taxon>
        <taxon>Viridiplantae</taxon>
        <taxon>Streptophyta</taxon>
        <taxon>Embryophyta</taxon>
        <taxon>Tracheophyta</taxon>
        <taxon>Spermatophyta</taxon>
        <taxon>Magnoliopsida</taxon>
        <taxon>eudicotyledons</taxon>
        <taxon>Gunneridae</taxon>
        <taxon>Pentapetalae</taxon>
        <taxon>rosids</taxon>
        <taxon>fabids</taxon>
        <taxon>Fabales</taxon>
        <taxon>Fabaceae</taxon>
        <taxon>Papilionoideae</taxon>
        <taxon>50 kb inversion clade</taxon>
        <taxon>NPAAA clade</taxon>
        <taxon>Hologalegina</taxon>
        <taxon>IRL clade</taxon>
        <taxon>Trifolieae</taxon>
        <taxon>Trifolium</taxon>
    </lineage>
</organism>
<dbReference type="EMBL" id="LXQA010078595">
    <property type="protein sequence ID" value="MCI11032.1"/>
    <property type="molecule type" value="Genomic_DNA"/>
</dbReference>
<accession>A0A392PGX7</accession>
<feature type="compositionally biased region" description="Basic and acidic residues" evidence="1">
    <location>
        <begin position="7"/>
        <end position="17"/>
    </location>
</feature>